<organism evidence="2 3">
    <name type="scientific">Rhizopogon vesiculosus</name>
    <dbReference type="NCBI Taxonomy" id="180088"/>
    <lineage>
        <taxon>Eukaryota</taxon>
        <taxon>Fungi</taxon>
        <taxon>Dikarya</taxon>
        <taxon>Basidiomycota</taxon>
        <taxon>Agaricomycotina</taxon>
        <taxon>Agaricomycetes</taxon>
        <taxon>Agaricomycetidae</taxon>
        <taxon>Boletales</taxon>
        <taxon>Suillineae</taxon>
        <taxon>Rhizopogonaceae</taxon>
        <taxon>Rhizopogon</taxon>
    </lineage>
</organism>
<evidence type="ECO:0000313" key="3">
    <source>
        <dbReference type="Proteomes" id="UP000183567"/>
    </source>
</evidence>
<dbReference type="EMBL" id="LVVM01001357">
    <property type="protein sequence ID" value="OJA18678.1"/>
    <property type="molecule type" value="Genomic_DNA"/>
</dbReference>
<feature type="compositionally biased region" description="Low complexity" evidence="1">
    <location>
        <begin position="13"/>
        <end position="29"/>
    </location>
</feature>
<feature type="compositionally biased region" description="Polar residues" evidence="1">
    <location>
        <begin position="1"/>
        <end position="12"/>
    </location>
</feature>
<sequence>MPLSGRSNTGKHSQSWSGLSSQLSSFSGGKKWKPGRRTALNPILSRAAMLSAVRLQLANLRLGLTSPCIPIFLQVD</sequence>
<reference evidence="2 3" key="1">
    <citation type="submission" date="2016-03" db="EMBL/GenBank/DDBJ databases">
        <title>Comparative genomics of the ectomycorrhizal sister species Rhizopogon vinicolor and Rhizopogon vesiculosus (Basidiomycota: Boletales) reveals a divergence of the mating type B locus.</title>
        <authorList>
            <person name="Mujic A.B."/>
            <person name="Kuo A."/>
            <person name="Tritt A."/>
            <person name="Lipzen A."/>
            <person name="Chen C."/>
            <person name="Johnson J."/>
            <person name="Sharma A."/>
            <person name="Barry K."/>
            <person name="Grigoriev I.V."/>
            <person name="Spatafora J.W."/>
        </authorList>
    </citation>
    <scope>NUCLEOTIDE SEQUENCE [LARGE SCALE GENOMIC DNA]</scope>
    <source>
        <strain evidence="2 3">AM-OR11-056</strain>
    </source>
</reference>
<proteinExistence type="predicted"/>
<protein>
    <submittedName>
        <fullName evidence="2">Uncharacterized protein</fullName>
    </submittedName>
</protein>
<feature type="region of interest" description="Disordered" evidence="1">
    <location>
        <begin position="1"/>
        <end position="36"/>
    </location>
</feature>
<name>A0A1J8QAH8_9AGAM</name>
<keyword evidence="3" id="KW-1185">Reference proteome</keyword>
<evidence type="ECO:0000256" key="1">
    <source>
        <dbReference type="SAM" id="MobiDB-lite"/>
    </source>
</evidence>
<dbReference type="AlphaFoldDB" id="A0A1J8QAH8"/>
<evidence type="ECO:0000313" key="2">
    <source>
        <dbReference type="EMBL" id="OJA18678.1"/>
    </source>
</evidence>
<accession>A0A1J8QAH8</accession>
<gene>
    <name evidence="2" type="ORF">AZE42_13787</name>
</gene>
<dbReference type="Proteomes" id="UP000183567">
    <property type="component" value="Unassembled WGS sequence"/>
</dbReference>
<comment type="caution">
    <text evidence="2">The sequence shown here is derived from an EMBL/GenBank/DDBJ whole genome shotgun (WGS) entry which is preliminary data.</text>
</comment>